<accession>A0AAX6HAD2</accession>
<evidence type="ECO:0000256" key="4">
    <source>
        <dbReference type="ARBA" id="ARBA00022989"/>
    </source>
</evidence>
<evidence type="ECO:0000256" key="8">
    <source>
        <dbReference type="ARBA" id="ARBA00025752"/>
    </source>
</evidence>
<dbReference type="GO" id="GO:0080162">
    <property type="term" value="P:endoplasmic reticulum to cytosol auxin transport"/>
    <property type="evidence" value="ECO:0007669"/>
    <property type="project" value="InterPro"/>
</dbReference>
<evidence type="ECO:0000313" key="11">
    <source>
        <dbReference type="Proteomes" id="UP001140949"/>
    </source>
</evidence>
<comment type="caution">
    <text evidence="10">The sequence shown here is derived from an EMBL/GenBank/DDBJ whole genome shotgun (WGS) entry which is preliminary data.</text>
</comment>
<sequence>MALGGFFIWTHTFNLVRRSSMLYHKTHPKPNLSSDIENKNQLVAPLLSDGDLISDQQSFWEHLKTSLHKLAEELKAPPTVAAIVGFTVGSMPWLKSLLIGEDAPLRVIQDSFKMLGEGTIPCITLIMGGNLTQGLQKSGVRPMVIIGVICVRYVILPIVGIGVVKAAGELGFLTLDPLYRYLLMIQFTVPPAMNIGTMAQLFDVGQEECSVIFLWTYMAASLSLTMWSTVFMWIVS</sequence>
<keyword evidence="5 9" id="KW-0472">Membrane</keyword>
<dbReference type="AlphaFoldDB" id="A0AAX6HAD2"/>
<dbReference type="EMBL" id="JANAVB010011399">
    <property type="protein sequence ID" value="KAJ6837345.1"/>
    <property type="molecule type" value="Genomic_DNA"/>
</dbReference>
<evidence type="ECO:0000256" key="9">
    <source>
        <dbReference type="SAM" id="Phobius"/>
    </source>
</evidence>
<comment type="function">
    <text evidence="7">Involved in cellular auxin homeostasis by regulating auxin metabolism. Regulates intracellular auxin accumulation at the endoplasmic reticulum and thus auxin availability for nuclear auxin signaling.</text>
</comment>
<keyword evidence="4 9" id="KW-1133">Transmembrane helix</keyword>
<comment type="similarity">
    <text evidence="8">Belongs to the auxin efflux carrier (TC 2.A.69.2) family.</text>
</comment>
<evidence type="ECO:0000313" key="10">
    <source>
        <dbReference type="EMBL" id="KAJ6837345.1"/>
    </source>
</evidence>
<evidence type="ECO:0000256" key="3">
    <source>
        <dbReference type="ARBA" id="ARBA00022692"/>
    </source>
</evidence>
<keyword evidence="11" id="KW-1185">Reference proteome</keyword>
<evidence type="ECO:0000256" key="1">
    <source>
        <dbReference type="ARBA" id="ARBA00004477"/>
    </source>
</evidence>
<reference evidence="10" key="1">
    <citation type="journal article" date="2023" name="GigaByte">
        <title>Genome assembly of the bearded iris, Iris pallida Lam.</title>
        <authorList>
            <person name="Bruccoleri R.E."/>
            <person name="Oakeley E.J."/>
            <person name="Faust A.M.E."/>
            <person name="Altorfer M."/>
            <person name="Dessus-Babus S."/>
            <person name="Burckhardt D."/>
            <person name="Oertli M."/>
            <person name="Naumann U."/>
            <person name="Petersen F."/>
            <person name="Wong J."/>
        </authorList>
    </citation>
    <scope>NUCLEOTIDE SEQUENCE</scope>
    <source>
        <strain evidence="10">GSM-AAB239-AS_SAM_17_03QT</strain>
    </source>
</reference>
<evidence type="ECO:0000256" key="2">
    <source>
        <dbReference type="ARBA" id="ARBA00022448"/>
    </source>
</evidence>
<dbReference type="GO" id="GO:0005789">
    <property type="term" value="C:endoplasmic reticulum membrane"/>
    <property type="evidence" value="ECO:0007669"/>
    <property type="project" value="UniProtKB-SubCell"/>
</dbReference>
<comment type="subcellular location">
    <subcellularLocation>
        <location evidence="1">Endoplasmic reticulum membrane</location>
        <topology evidence="1">Multi-pass membrane protein</topology>
    </subcellularLocation>
</comment>
<gene>
    <name evidence="10" type="ORF">M6B38_122390</name>
</gene>
<organism evidence="10 11">
    <name type="scientific">Iris pallida</name>
    <name type="common">Sweet iris</name>
    <dbReference type="NCBI Taxonomy" id="29817"/>
    <lineage>
        <taxon>Eukaryota</taxon>
        <taxon>Viridiplantae</taxon>
        <taxon>Streptophyta</taxon>
        <taxon>Embryophyta</taxon>
        <taxon>Tracheophyta</taxon>
        <taxon>Spermatophyta</taxon>
        <taxon>Magnoliopsida</taxon>
        <taxon>Liliopsida</taxon>
        <taxon>Asparagales</taxon>
        <taxon>Iridaceae</taxon>
        <taxon>Iridoideae</taxon>
        <taxon>Irideae</taxon>
        <taxon>Iris</taxon>
    </lineage>
</organism>
<feature type="transmembrane region" description="Helical" evidence="9">
    <location>
        <begin position="143"/>
        <end position="166"/>
    </location>
</feature>
<dbReference type="InterPro" id="IPR004776">
    <property type="entry name" value="Mem_transp_PIN-like"/>
</dbReference>
<keyword evidence="2" id="KW-0813">Transport</keyword>
<keyword evidence="3 9" id="KW-0812">Transmembrane</keyword>
<feature type="transmembrane region" description="Helical" evidence="9">
    <location>
        <begin position="211"/>
        <end position="235"/>
    </location>
</feature>
<dbReference type="InterPro" id="IPR045033">
    <property type="entry name" value="PILS1/3/4/5/7"/>
</dbReference>
<feature type="transmembrane region" description="Helical" evidence="9">
    <location>
        <begin position="178"/>
        <end position="199"/>
    </location>
</feature>
<dbReference type="Proteomes" id="UP001140949">
    <property type="component" value="Unassembled WGS sequence"/>
</dbReference>
<proteinExistence type="inferred from homology"/>
<evidence type="ECO:0000256" key="6">
    <source>
        <dbReference type="ARBA" id="ARBA00023294"/>
    </source>
</evidence>
<dbReference type="Pfam" id="PF03547">
    <property type="entry name" value="Mem_trans"/>
    <property type="match status" value="1"/>
</dbReference>
<keyword evidence="6" id="KW-0927">Auxin signaling pathway</keyword>
<dbReference type="PANTHER" id="PTHR31651:SF3">
    <property type="entry name" value="PROTEIN PIN-LIKES 7"/>
    <property type="match status" value="1"/>
</dbReference>
<dbReference type="PANTHER" id="PTHR31651">
    <property type="match status" value="1"/>
</dbReference>
<name>A0AAX6HAD2_IRIPA</name>
<evidence type="ECO:0000256" key="5">
    <source>
        <dbReference type="ARBA" id="ARBA00023136"/>
    </source>
</evidence>
<evidence type="ECO:0000256" key="7">
    <source>
        <dbReference type="ARBA" id="ARBA00025100"/>
    </source>
</evidence>
<reference evidence="10" key="2">
    <citation type="submission" date="2023-04" db="EMBL/GenBank/DDBJ databases">
        <authorList>
            <person name="Bruccoleri R.E."/>
            <person name="Oakeley E.J."/>
            <person name="Faust A.-M."/>
            <person name="Dessus-Babus S."/>
            <person name="Altorfer M."/>
            <person name="Burckhardt D."/>
            <person name="Oertli M."/>
            <person name="Naumann U."/>
            <person name="Petersen F."/>
            <person name="Wong J."/>
        </authorList>
    </citation>
    <scope>NUCLEOTIDE SEQUENCE</scope>
    <source>
        <strain evidence="10">GSM-AAB239-AS_SAM_17_03QT</strain>
        <tissue evidence="10">Leaf</tissue>
    </source>
</reference>
<dbReference type="GO" id="GO:0009734">
    <property type="term" value="P:auxin-activated signaling pathway"/>
    <property type="evidence" value="ECO:0007669"/>
    <property type="project" value="UniProtKB-KW"/>
</dbReference>
<protein>
    <submittedName>
        <fullName evidence="10">Protein PIN-LIKES 7-like</fullName>
    </submittedName>
</protein>